<protein>
    <submittedName>
        <fullName evidence="1">Uncharacterized protein</fullName>
    </submittedName>
</protein>
<sequence length="94" mass="10328">SGVKLVLSSKVLSSCSRFLTVSTASVVGMQVKRETTSKDTMVSSGSRVSFWTLPSGLYPLKLPFLCQPANRLSPQVNQLHYIKLHSDVMVCVLR</sequence>
<proteinExistence type="predicted"/>
<gene>
    <name evidence="1" type="primary">CR352290.2</name>
</gene>
<dbReference type="AlphaFoldDB" id="A0A1A8A2N2"/>
<reference evidence="1" key="2">
    <citation type="submission" date="2016-06" db="EMBL/GenBank/DDBJ databases">
        <title>The genome of a short-lived fish provides insights into sex chromosome evolution and the genetic control of aging.</title>
        <authorList>
            <person name="Reichwald K."/>
            <person name="Felder M."/>
            <person name="Petzold A."/>
            <person name="Koch P."/>
            <person name="Groth M."/>
            <person name="Platzer M."/>
        </authorList>
    </citation>
    <scope>NUCLEOTIDE SEQUENCE</scope>
    <source>
        <tissue evidence="1">Brain</tissue>
    </source>
</reference>
<dbReference type="EMBL" id="HADY01010874">
    <property type="protein sequence ID" value="SBP49359.1"/>
    <property type="molecule type" value="Transcribed_RNA"/>
</dbReference>
<feature type="non-terminal residue" evidence="1">
    <location>
        <position position="94"/>
    </location>
</feature>
<evidence type="ECO:0000313" key="1">
    <source>
        <dbReference type="EMBL" id="SBP49359.1"/>
    </source>
</evidence>
<organism evidence="1">
    <name type="scientific">Nothobranchius furzeri</name>
    <name type="common">Turquoise killifish</name>
    <dbReference type="NCBI Taxonomy" id="105023"/>
    <lineage>
        <taxon>Eukaryota</taxon>
        <taxon>Metazoa</taxon>
        <taxon>Chordata</taxon>
        <taxon>Craniata</taxon>
        <taxon>Vertebrata</taxon>
        <taxon>Euteleostomi</taxon>
        <taxon>Actinopterygii</taxon>
        <taxon>Neopterygii</taxon>
        <taxon>Teleostei</taxon>
        <taxon>Neoteleostei</taxon>
        <taxon>Acanthomorphata</taxon>
        <taxon>Ovalentaria</taxon>
        <taxon>Atherinomorphae</taxon>
        <taxon>Cyprinodontiformes</taxon>
        <taxon>Nothobranchiidae</taxon>
        <taxon>Nothobranchius</taxon>
    </lineage>
</organism>
<feature type="non-terminal residue" evidence="1">
    <location>
        <position position="1"/>
    </location>
</feature>
<reference evidence="1" key="1">
    <citation type="submission" date="2016-05" db="EMBL/GenBank/DDBJ databases">
        <authorList>
            <person name="Lavstsen T."/>
            <person name="Jespersen J.S."/>
        </authorList>
    </citation>
    <scope>NUCLEOTIDE SEQUENCE</scope>
    <source>
        <tissue evidence="1">Brain</tissue>
    </source>
</reference>
<name>A0A1A8A2N2_NOTFU</name>
<accession>A0A1A8A2N2</accession>